<keyword evidence="4" id="KW-0031">Aminopeptidase</keyword>
<gene>
    <name evidence="4" type="ORF">Pla133_34540</name>
</gene>
<feature type="compositionally biased region" description="Basic and acidic residues" evidence="1">
    <location>
        <begin position="45"/>
        <end position="58"/>
    </location>
</feature>
<dbReference type="SUPFAM" id="SSF53187">
    <property type="entry name" value="Zn-dependent exopeptidases"/>
    <property type="match status" value="1"/>
</dbReference>
<dbReference type="KEGG" id="pbap:Pla133_34540"/>
<dbReference type="PANTHER" id="PTHR12147:SF26">
    <property type="entry name" value="PEPTIDASE M28 DOMAIN-CONTAINING PROTEIN"/>
    <property type="match status" value="1"/>
</dbReference>
<dbReference type="Proteomes" id="UP000316921">
    <property type="component" value="Chromosome"/>
</dbReference>
<evidence type="ECO:0000256" key="2">
    <source>
        <dbReference type="SAM" id="SignalP"/>
    </source>
</evidence>
<feature type="region of interest" description="Disordered" evidence="1">
    <location>
        <begin position="33"/>
        <end position="58"/>
    </location>
</feature>
<dbReference type="GO" id="GO:0008235">
    <property type="term" value="F:metalloexopeptidase activity"/>
    <property type="evidence" value="ECO:0007669"/>
    <property type="project" value="InterPro"/>
</dbReference>
<feature type="domain" description="Peptidase M28" evidence="3">
    <location>
        <begin position="274"/>
        <end position="481"/>
    </location>
</feature>
<dbReference type="GO" id="GO:0006508">
    <property type="term" value="P:proteolysis"/>
    <property type="evidence" value="ECO:0007669"/>
    <property type="project" value="InterPro"/>
</dbReference>
<keyword evidence="5" id="KW-1185">Reference proteome</keyword>
<dbReference type="RefSeq" id="WP_145067300.1">
    <property type="nucleotide sequence ID" value="NZ_CP036287.1"/>
</dbReference>
<evidence type="ECO:0000256" key="1">
    <source>
        <dbReference type="SAM" id="MobiDB-lite"/>
    </source>
</evidence>
<sequence length="505" mass="53635" precursor="true">MRSEGLRLALDAPRLTQGLVLALVGLTSTAAGAQDGAVQETDEAAAPRERPDRGPRIDEGRDLLTEEVTALELEAHVGYLSQDLLAGRETGSAGEALAVAYIAERLEAAGWQPGGDDGTFLQRVPLSVTTVEVDPSVAEVGTDAVVEWRVDYTMVTWAPLAGEFDVVVAEDLDSIPFTDQALFVPASTSERASVLAELAARGDDAPALVILPGPSSPGRPGGRLPSPRMEVETGGAIFPVLRARGEFLGRIEAGTVGKLAIALEAERVELSSHNVVAILPGAGSEAHPELAGEVIVLSAHLDHIGTTQSDDPEADLVYNGADDDASGVAAVIEVAEALALGPRPARTFVALLATGEERGLLGTREYLRRPARPLAETIYNLNFEMLGRPDALVGGPGHMWFTGYELTNVGPLCAELGVELTPDPRPEQRFFQRSDNYAFVMEGIVAQTLSSFDLHDDYHQVTDEWWTVDYDHMEQAVTVSAKAAALLGSGAVTPAWNEGMQPAQR</sequence>
<evidence type="ECO:0000259" key="3">
    <source>
        <dbReference type="Pfam" id="PF04389"/>
    </source>
</evidence>
<dbReference type="InterPro" id="IPR045175">
    <property type="entry name" value="M28_fam"/>
</dbReference>
<evidence type="ECO:0000313" key="5">
    <source>
        <dbReference type="Proteomes" id="UP000316921"/>
    </source>
</evidence>
<keyword evidence="4" id="KW-0645">Protease</keyword>
<dbReference type="AlphaFoldDB" id="A0A518BN07"/>
<dbReference type="Pfam" id="PF04389">
    <property type="entry name" value="Peptidase_M28"/>
    <property type="match status" value="1"/>
</dbReference>
<dbReference type="GO" id="GO:0004177">
    <property type="term" value="F:aminopeptidase activity"/>
    <property type="evidence" value="ECO:0007669"/>
    <property type="project" value="UniProtKB-KW"/>
</dbReference>
<evidence type="ECO:0000313" key="4">
    <source>
        <dbReference type="EMBL" id="QDU68358.1"/>
    </source>
</evidence>
<dbReference type="Gene3D" id="3.40.630.10">
    <property type="entry name" value="Zn peptidases"/>
    <property type="match status" value="2"/>
</dbReference>
<proteinExistence type="predicted"/>
<protein>
    <submittedName>
        <fullName evidence="4">Alkaline phosphatase isozyme conversion aminopeptidase</fullName>
    </submittedName>
</protein>
<keyword evidence="4" id="KW-0378">Hydrolase</keyword>
<feature type="signal peptide" evidence="2">
    <location>
        <begin position="1"/>
        <end position="33"/>
    </location>
</feature>
<dbReference type="EMBL" id="CP036287">
    <property type="protein sequence ID" value="QDU68358.1"/>
    <property type="molecule type" value="Genomic_DNA"/>
</dbReference>
<accession>A0A518BN07</accession>
<organism evidence="4 5">
    <name type="scientific">Engelhardtia mirabilis</name>
    <dbReference type="NCBI Taxonomy" id="2528011"/>
    <lineage>
        <taxon>Bacteria</taxon>
        <taxon>Pseudomonadati</taxon>
        <taxon>Planctomycetota</taxon>
        <taxon>Planctomycetia</taxon>
        <taxon>Planctomycetia incertae sedis</taxon>
        <taxon>Engelhardtia</taxon>
    </lineage>
</organism>
<dbReference type="InterPro" id="IPR007484">
    <property type="entry name" value="Peptidase_M28"/>
</dbReference>
<reference evidence="4 5" key="1">
    <citation type="submission" date="2019-02" db="EMBL/GenBank/DDBJ databases">
        <title>Deep-cultivation of Planctomycetes and their phenomic and genomic characterization uncovers novel biology.</title>
        <authorList>
            <person name="Wiegand S."/>
            <person name="Jogler M."/>
            <person name="Boedeker C."/>
            <person name="Pinto D."/>
            <person name="Vollmers J."/>
            <person name="Rivas-Marin E."/>
            <person name="Kohn T."/>
            <person name="Peeters S.H."/>
            <person name="Heuer A."/>
            <person name="Rast P."/>
            <person name="Oberbeckmann S."/>
            <person name="Bunk B."/>
            <person name="Jeske O."/>
            <person name="Meyerdierks A."/>
            <person name="Storesund J.E."/>
            <person name="Kallscheuer N."/>
            <person name="Luecker S."/>
            <person name="Lage O.M."/>
            <person name="Pohl T."/>
            <person name="Merkel B.J."/>
            <person name="Hornburger P."/>
            <person name="Mueller R.-W."/>
            <person name="Bruemmer F."/>
            <person name="Labrenz M."/>
            <person name="Spormann A.M."/>
            <person name="Op den Camp H."/>
            <person name="Overmann J."/>
            <person name="Amann R."/>
            <person name="Jetten M.S.M."/>
            <person name="Mascher T."/>
            <person name="Medema M.H."/>
            <person name="Devos D.P."/>
            <person name="Kaster A.-K."/>
            <person name="Ovreas L."/>
            <person name="Rohde M."/>
            <person name="Galperin M.Y."/>
            <person name="Jogler C."/>
        </authorList>
    </citation>
    <scope>NUCLEOTIDE SEQUENCE [LARGE SCALE GENOMIC DNA]</scope>
    <source>
        <strain evidence="4 5">Pla133</strain>
    </source>
</reference>
<keyword evidence="2" id="KW-0732">Signal</keyword>
<dbReference type="PANTHER" id="PTHR12147">
    <property type="entry name" value="METALLOPEPTIDASE M28 FAMILY MEMBER"/>
    <property type="match status" value="1"/>
</dbReference>
<feature type="chain" id="PRO_5022066273" evidence="2">
    <location>
        <begin position="34"/>
        <end position="505"/>
    </location>
</feature>
<name>A0A518BN07_9BACT</name>